<evidence type="ECO:0000313" key="4">
    <source>
        <dbReference type="Proteomes" id="UP000292052"/>
    </source>
</evidence>
<keyword evidence="1" id="KW-0175">Coiled coil</keyword>
<reference evidence="3 4" key="1">
    <citation type="submission" date="2017-03" db="EMBL/GenBank/DDBJ databases">
        <title>Genome of the blue death feigning beetle - Asbolus verrucosus.</title>
        <authorList>
            <person name="Rider S.D."/>
        </authorList>
    </citation>
    <scope>NUCLEOTIDE SEQUENCE [LARGE SCALE GENOMIC DNA]</scope>
    <source>
        <strain evidence="3">Butters</strain>
        <tissue evidence="3">Head and leg muscle</tissue>
    </source>
</reference>
<dbReference type="InterPro" id="IPR048349">
    <property type="entry name" value="CCDC22_N"/>
</dbReference>
<proteinExistence type="predicted"/>
<feature type="non-terminal residue" evidence="3">
    <location>
        <position position="243"/>
    </location>
</feature>
<feature type="coiled-coil region" evidence="1">
    <location>
        <begin position="157"/>
        <end position="205"/>
    </location>
</feature>
<dbReference type="Pfam" id="PF21674">
    <property type="entry name" value="CCDC22_N"/>
    <property type="match status" value="1"/>
</dbReference>
<gene>
    <name evidence="3" type="ORF">BDFB_001548</name>
</gene>
<comment type="caution">
    <text evidence="3">The sequence shown here is derived from an EMBL/GenBank/DDBJ whole genome shotgun (WGS) entry which is preliminary data.</text>
</comment>
<protein>
    <submittedName>
        <fullName evidence="3">Coiled-coil domain-containing protein 22-like protein</fullName>
    </submittedName>
</protein>
<dbReference type="GO" id="GO:0097602">
    <property type="term" value="F:cullin family protein binding"/>
    <property type="evidence" value="ECO:0007669"/>
    <property type="project" value="TreeGrafter"/>
</dbReference>
<name>A0A482W9N8_ASBVE</name>
<sequence length="243" mass="27856">MAISTCLETIIPDMTFPKKLPPSMSSKLKITSSLAEQIKELGFREDMGYQTILYCNEAEIRRVLMFLIERLPRETTLKQYWIHNVPAVTKQCDQKELVQSLLFEDCFMNSGDKHLRNCFKIFASKVEELPAQVLLSDPEIAHSSILAETVTVAKVAEAKTENKLESLLEDLKRWKAKYSALQETKKNYEIKLSQVNKMKDEEEAILKETLSKVNLKSKTLTREISALTGQVDRSFTLSDELIF</sequence>
<dbReference type="PANTHER" id="PTHR15668">
    <property type="entry name" value="JM1 PROTEIN"/>
    <property type="match status" value="1"/>
</dbReference>
<organism evidence="3 4">
    <name type="scientific">Asbolus verrucosus</name>
    <name type="common">Desert ironclad beetle</name>
    <dbReference type="NCBI Taxonomy" id="1661398"/>
    <lineage>
        <taxon>Eukaryota</taxon>
        <taxon>Metazoa</taxon>
        <taxon>Ecdysozoa</taxon>
        <taxon>Arthropoda</taxon>
        <taxon>Hexapoda</taxon>
        <taxon>Insecta</taxon>
        <taxon>Pterygota</taxon>
        <taxon>Neoptera</taxon>
        <taxon>Endopterygota</taxon>
        <taxon>Coleoptera</taxon>
        <taxon>Polyphaga</taxon>
        <taxon>Cucujiformia</taxon>
        <taxon>Tenebrionidae</taxon>
        <taxon>Pimeliinae</taxon>
        <taxon>Asbolus</taxon>
    </lineage>
</organism>
<accession>A0A482W9N8</accession>
<feature type="domain" description="CCDC22 N-terminal" evidence="2">
    <location>
        <begin position="2"/>
        <end position="72"/>
    </location>
</feature>
<evidence type="ECO:0000256" key="1">
    <source>
        <dbReference type="SAM" id="Coils"/>
    </source>
</evidence>
<dbReference type="InterPro" id="IPR008530">
    <property type="entry name" value="CCDC22"/>
</dbReference>
<dbReference type="GO" id="GO:2000060">
    <property type="term" value="P:positive regulation of ubiquitin-dependent protein catabolic process"/>
    <property type="evidence" value="ECO:0007669"/>
    <property type="project" value="TreeGrafter"/>
</dbReference>
<dbReference type="AlphaFoldDB" id="A0A482W9N8"/>
<dbReference type="OrthoDB" id="10266736at2759"/>
<keyword evidence="4" id="KW-1185">Reference proteome</keyword>
<dbReference type="EMBL" id="QDEB01019122">
    <property type="protein sequence ID" value="RZC41223.1"/>
    <property type="molecule type" value="Genomic_DNA"/>
</dbReference>
<evidence type="ECO:0000259" key="2">
    <source>
        <dbReference type="Pfam" id="PF21674"/>
    </source>
</evidence>
<dbReference type="Proteomes" id="UP000292052">
    <property type="component" value="Unassembled WGS sequence"/>
</dbReference>
<evidence type="ECO:0000313" key="3">
    <source>
        <dbReference type="EMBL" id="RZC41223.1"/>
    </source>
</evidence>
<dbReference type="PANTHER" id="PTHR15668:SF4">
    <property type="entry name" value="COILED-COIL DOMAIN-CONTAINING PROTEIN 22"/>
    <property type="match status" value="1"/>
</dbReference>
<dbReference type="STRING" id="1661398.A0A482W9N8"/>